<evidence type="ECO:0000313" key="2">
    <source>
        <dbReference type="EMBL" id="KAF8777733.1"/>
    </source>
</evidence>
<dbReference type="InterPro" id="IPR008974">
    <property type="entry name" value="TRAF-like"/>
</dbReference>
<reference evidence="2" key="2">
    <citation type="submission" date="2020-06" db="EMBL/GenBank/DDBJ databases">
        <authorList>
            <person name="Sheffer M."/>
        </authorList>
    </citation>
    <scope>NUCLEOTIDE SEQUENCE</scope>
</reference>
<sequence>MKEFIFTWSIENISYSWYKTLDYIVSPTFIAGPMQNSAWSLKLYPRGRDDSDFLSLYLSREKDSVSRIIAVNFEFSCISADTSKSHLCFILEAFKTFANSGYVGCGESCFMKRHEVFDRRKDFYLPQDILTLQCRMWKRNKDVDEFGQSFGRTRLTIERLSLVENISPTSAVIQKVFIKSKCQNEN</sequence>
<protein>
    <submittedName>
        <fullName evidence="2">TD and POZ domain-containing protein 1-like</fullName>
    </submittedName>
</protein>
<feature type="domain" description="MATH" evidence="1">
    <location>
        <begin position="3"/>
        <end position="136"/>
    </location>
</feature>
<organism evidence="2 3">
    <name type="scientific">Argiope bruennichi</name>
    <name type="common">Wasp spider</name>
    <name type="synonym">Aranea bruennichi</name>
    <dbReference type="NCBI Taxonomy" id="94029"/>
    <lineage>
        <taxon>Eukaryota</taxon>
        <taxon>Metazoa</taxon>
        <taxon>Ecdysozoa</taxon>
        <taxon>Arthropoda</taxon>
        <taxon>Chelicerata</taxon>
        <taxon>Arachnida</taxon>
        <taxon>Araneae</taxon>
        <taxon>Araneomorphae</taxon>
        <taxon>Entelegynae</taxon>
        <taxon>Araneoidea</taxon>
        <taxon>Araneidae</taxon>
        <taxon>Argiope</taxon>
    </lineage>
</organism>
<evidence type="ECO:0000313" key="3">
    <source>
        <dbReference type="Proteomes" id="UP000807504"/>
    </source>
</evidence>
<keyword evidence="3" id="KW-1185">Reference proteome</keyword>
<accession>A0A8T0EP97</accession>
<dbReference type="Gene3D" id="2.60.210.10">
    <property type="entry name" value="Apoptosis, Tumor Necrosis Factor Receptor Associated Protein 2, Chain A"/>
    <property type="match status" value="1"/>
</dbReference>
<dbReference type="Pfam" id="PF22486">
    <property type="entry name" value="MATH_2"/>
    <property type="match status" value="1"/>
</dbReference>
<reference evidence="2" key="1">
    <citation type="journal article" date="2020" name="bioRxiv">
        <title>Chromosome-level reference genome of the European wasp spider Argiope bruennichi: a resource for studies on range expansion and evolutionary adaptation.</title>
        <authorList>
            <person name="Sheffer M.M."/>
            <person name="Hoppe A."/>
            <person name="Krehenwinkel H."/>
            <person name="Uhl G."/>
            <person name="Kuss A.W."/>
            <person name="Jensen L."/>
            <person name="Jensen C."/>
            <person name="Gillespie R.G."/>
            <person name="Hoff K.J."/>
            <person name="Prost S."/>
        </authorList>
    </citation>
    <scope>NUCLEOTIDE SEQUENCE</scope>
</reference>
<evidence type="ECO:0000259" key="1">
    <source>
        <dbReference type="PROSITE" id="PS50144"/>
    </source>
</evidence>
<dbReference type="Proteomes" id="UP000807504">
    <property type="component" value="Unassembled WGS sequence"/>
</dbReference>
<gene>
    <name evidence="2" type="ORF">HNY73_014548</name>
</gene>
<dbReference type="InterPro" id="IPR002083">
    <property type="entry name" value="MATH/TRAF_dom"/>
</dbReference>
<dbReference type="EMBL" id="JABXBU010002072">
    <property type="protein sequence ID" value="KAF8777733.1"/>
    <property type="molecule type" value="Genomic_DNA"/>
</dbReference>
<proteinExistence type="predicted"/>
<comment type="caution">
    <text evidence="2">The sequence shown here is derived from an EMBL/GenBank/DDBJ whole genome shotgun (WGS) entry which is preliminary data.</text>
</comment>
<dbReference type="PROSITE" id="PS50144">
    <property type="entry name" value="MATH"/>
    <property type="match status" value="1"/>
</dbReference>
<name>A0A8T0EP97_ARGBR</name>
<dbReference type="SUPFAM" id="SSF49599">
    <property type="entry name" value="TRAF domain-like"/>
    <property type="match status" value="1"/>
</dbReference>
<dbReference type="AlphaFoldDB" id="A0A8T0EP97"/>